<dbReference type="KEGG" id="lcre:Pla8534_51830"/>
<keyword evidence="2" id="KW-1185">Reference proteome</keyword>
<organism evidence="1 2">
    <name type="scientific">Lignipirellula cremea</name>
    <dbReference type="NCBI Taxonomy" id="2528010"/>
    <lineage>
        <taxon>Bacteria</taxon>
        <taxon>Pseudomonadati</taxon>
        <taxon>Planctomycetota</taxon>
        <taxon>Planctomycetia</taxon>
        <taxon>Pirellulales</taxon>
        <taxon>Pirellulaceae</taxon>
        <taxon>Lignipirellula</taxon>
    </lineage>
</organism>
<dbReference type="PANTHER" id="PTHR10151">
    <property type="entry name" value="ECTONUCLEOTIDE PYROPHOSPHATASE/PHOSPHODIESTERASE"/>
    <property type="match status" value="1"/>
</dbReference>
<evidence type="ECO:0000313" key="1">
    <source>
        <dbReference type="EMBL" id="QDU97337.1"/>
    </source>
</evidence>
<sequence length="439" mass="48932">MHLVFFTIPGLRDQDLASMPNLSRLMEGGDKAQLCHSFPCVTWPSQATMLTGKHVHDHGVVANGFYWRDEHKVEMWTAWNEKIRAPQIWDLLRERDADLTSAAWFPMLSKGCGADYVCMPAPIHNPDGSESLWCYTKPTEFYGELRDAIGHFPLQHFWGPIANIKSTQWIADSAVLAAKKHRPNFFYIYLPHLDYAAQKSGPDCPAAQAALGELDEVIGVLAAGLRQACEDAEILFMAATEYVITAVDHVSYPNRILRKAGLLQVRETEQGEQLDLENSDAWAMVDHQYSQVFVRGGDAKIISQVSHLFEKADGYAEILTSSYRAKYQMDHPRAGEVILISEPNSWQAYYWWLDDAKAPDFARTVDIHQKPGYDPVELHFDPATRSIPLDATLVKGSHGAPALSDAQRGVLLSSAPNILGKDSLADTEVAGIVLQQFPG</sequence>
<gene>
    <name evidence="1" type="ORF">Pla8534_51830</name>
</gene>
<protein>
    <submittedName>
        <fullName evidence="1">Type I phosphodiesterase / nucleotide pyrophosphatase</fullName>
    </submittedName>
</protein>
<evidence type="ECO:0000313" key="2">
    <source>
        <dbReference type="Proteomes" id="UP000317648"/>
    </source>
</evidence>
<dbReference type="InterPro" id="IPR002591">
    <property type="entry name" value="Phosphodiest/P_Trfase"/>
</dbReference>
<dbReference type="OrthoDB" id="9771966at2"/>
<dbReference type="GO" id="GO:0016787">
    <property type="term" value="F:hydrolase activity"/>
    <property type="evidence" value="ECO:0007669"/>
    <property type="project" value="UniProtKB-ARBA"/>
</dbReference>
<dbReference type="RefSeq" id="WP_145056122.1">
    <property type="nucleotide sequence ID" value="NZ_CP036433.1"/>
</dbReference>
<name>A0A518DZS3_9BACT</name>
<dbReference type="AlphaFoldDB" id="A0A518DZS3"/>
<dbReference type="EMBL" id="CP036433">
    <property type="protein sequence ID" value="QDU97337.1"/>
    <property type="molecule type" value="Genomic_DNA"/>
</dbReference>
<dbReference type="Gene3D" id="3.40.720.10">
    <property type="entry name" value="Alkaline Phosphatase, subunit A"/>
    <property type="match status" value="1"/>
</dbReference>
<reference evidence="1 2" key="1">
    <citation type="submission" date="2019-02" db="EMBL/GenBank/DDBJ databases">
        <title>Deep-cultivation of Planctomycetes and their phenomic and genomic characterization uncovers novel biology.</title>
        <authorList>
            <person name="Wiegand S."/>
            <person name="Jogler M."/>
            <person name="Boedeker C."/>
            <person name="Pinto D."/>
            <person name="Vollmers J."/>
            <person name="Rivas-Marin E."/>
            <person name="Kohn T."/>
            <person name="Peeters S.H."/>
            <person name="Heuer A."/>
            <person name="Rast P."/>
            <person name="Oberbeckmann S."/>
            <person name="Bunk B."/>
            <person name="Jeske O."/>
            <person name="Meyerdierks A."/>
            <person name="Storesund J.E."/>
            <person name="Kallscheuer N."/>
            <person name="Luecker S."/>
            <person name="Lage O.M."/>
            <person name="Pohl T."/>
            <person name="Merkel B.J."/>
            <person name="Hornburger P."/>
            <person name="Mueller R.-W."/>
            <person name="Bruemmer F."/>
            <person name="Labrenz M."/>
            <person name="Spormann A.M."/>
            <person name="Op den Camp H."/>
            <person name="Overmann J."/>
            <person name="Amann R."/>
            <person name="Jetten M.S.M."/>
            <person name="Mascher T."/>
            <person name="Medema M.H."/>
            <person name="Devos D.P."/>
            <person name="Kaster A.-K."/>
            <person name="Ovreas L."/>
            <person name="Rohde M."/>
            <person name="Galperin M.Y."/>
            <person name="Jogler C."/>
        </authorList>
    </citation>
    <scope>NUCLEOTIDE SEQUENCE [LARGE SCALE GENOMIC DNA]</scope>
    <source>
        <strain evidence="1 2">Pla85_3_4</strain>
    </source>
</reference>
<dbReference type="InterPro" id="IPR017850">
    <property type="entry name" value="Alkaline_phosphatase_core_sf"/>
</dbReference>
<dbReference type="PANTHER" id="PTHR10151:SF120">
    <property type="entry name" value="BIS(5'-ADENOSYL)-TRIPHOSPHATASE"/>
    <property type="match status" value="1"/>
</dbReference>
<accession>A0A518DZS3</accession>
<proteinExistence type="predicted"/>
<dbReference type="Proteomes" id="UP000317648">
    <property type="component" value="Chromosome"/>
</dbReference>
<dbReference type="Pfam" id="PF01663">
    <property type="entry name" value="Phosphodiest"/>
    <property type="match status" value="1"/>
</dbReference>
<dbReference type="SUPFAM" id="SSF53649">
    <property type="entry name" value="Alkaline phosphatase-like"/>
    <property type="match status" value="1"/>
</dbReference>